<organism evidence="2 3">
    <name type="scientific">Sandaracinus amylolyticus</name>
    <dbReference type="NCBI Taxonomy" id="927083"/>
    <lineage>
        <taxon>Bacteria</taxon>
        <taxon>Pseudomonadati</taxon>
        <taxon>Myxococcota</taxon>
        <taxon>Polyangia</taxon>
        <taxon>Polyangiales</taxon>
        <taxon>Sandaracinaceae</taxon>
        <taxon>Sandaracinus</taxon>
    </lineage>
</organism>
<name>A0A0F6YFM4_9BACT</name>
<dbReference type="Proteomes" id="UP000034883">
    <property type="component" value="Chromosome"/>
</dbReference>
<dbReference type="STRING" id="927083.DB32_001015"/>
<accession>A0A0F6YFM4</accession>
<dbReference type="KEGG" id="samy:DB32_001015"/>
<proteinExistence type="predicted"/>
<evidence type="ECO:0000313" key="3">
    <source>
        <dbReference type="Proteomes" id="UP000034883"/>
    </source>
</evidence>
<feature type="region of interest" description="Disordered" evidence="1">
    <location>
        <begin position="1"/>
        <end position="55"/>
    </location>
</feature>
<dbReference type="AlphaFoldDB" id="A0A0F6YFM4"/>
<dbReference type="RefSeq" id="WP_157068735.1">
    <property type="nucleotide sequence ID" value="NZ_CP011125.1"/>
</dbReference>
<dbReference type="EMBL" id="CP011125">
    <property type="protein sequence ID" value="AKF03866.1"/>
    <property type="molecule type" value="Genomic_DNA"/>
</dbReference>
<evidence type="ECO:0000313" key="2">
    <source>
        <dbReference type="EMBL" id="AKF03866.1"/>
    </source>
</evidence>
<gene>
    <name evidence="2" type="ORF">DB32_001015</name>
</gene>
<sequence>MTQPQEQQREKETPAKADERKPERHPHMRDKKAPATTPHEGTTRDVEELNPDDFE</sequence>
<feature type="compositionally biased region" description="Basic and acidic residues" evidence="1">
    <location>
        <begin position="7"/>
        <end position="22"/>
    </location>
</feature>
<protein>
    <submittedName>
        <fullName evidence="2">Uncharacterized protein</fullName>
    </submittedName>
</protein>
<reference evidence="2 3" key="1">
    <citation type="submission" date="2015-03" db="EMBL/GenBank/DDBJ databases">
        <title>Genome assembly of Sandaracinus amylolyticus DSM 53668.</title>
        <authorList>
            <person name="Sharma G."/>
            <person name="Subramanian S."/>
        </authorList>
    </citation>
    <scope>NUCLEOTIDE SEQUENCE [LARGE SCALE GENOMIC DNA]</scope>
    <source>
        <strain evidence="2 3">DSM 53668</strain>
    </source>
</reference>
<keyword evidence="3" id="KW-1185">Reference proteome</keyword>
<evidence type="ECO:0000256" key="1">
    <source>
        <dbReference type="SAM" id="MobiDB-lite"/>
    </source>
</evidence>